<dbReference type="RefSeq" id="WP_290139056.1">
    <property type="nucleotide sequence ID" value="NZ_CP101620.1"/>
</dbReference>
<evidence type="ECO:0000313" key="5">
    <source>
        <dbReference type="Proteomes" id="UP001060112"/>
    </source>
</evidence>
<dbReference type="Gene3D" id="3.40.109.10">
    <property type="entry name" value="NADH Oxidase"/>
    <property type="match status" value="1"/>
</dbReference>
<reference evidence="4" key="1">
    <citation type="submission" date="2022-07" db="EMBL/GenBank/DDBJ databases">
        <title>Faecal culturing of patients with breast cancer.</title>
        <authorList>
            <person name="Teng N.M.Y."/>
            <person name="Kiu R."/>
            <person name="Evans R."/>
            <person name="Baker D.J."/>
            <person name="Zenner C."/>
            <person name="Robinson S.D."/>
            <person name="Hall L.J."/>
        </authorList>
    </citation>
    <scope>NUCLEOTIDE SEQUENCE</scope>
    <source>
        <strain evidence="4">LH1062</strain>
    </source>
</reference>
<dbReference type="PANTHER" id="PTHR43673">
    <property type="entry name" value="NAD(P)H NITROREDUCTASE YDGI-RELATED"/>
    <property type="match status" value="1"/>
</dbReference>
<evidence type="ECO:0000256" key="2">
    <source>
        <dbReference type="ARBA" id="ARBA00023002"/>
    </source>
</evidence>
<proteinExistence type="inferred from homology"/>
<dbReference type="EMBL" id="CP101620">
    <property type="protein sequence ID" value="UTY38623.1"/>
    <property type="molecule type" value="Genomic_DNA"/>
</dbReference>
<evidence type="ECO:0000256" key="1">
    <source>
        <dbReference type="ARBA" id="ARBA00007118"/>
    </source>
</evidence>
<accession>A0ABY5I3K3</accession>
<dbReference type="PANTHER" id="PTHR43673:SF10">
    <property type="entry name" value="NADH DEHYDROGENASE_NAD(P)H NITROREDUCTASE XCC3605-RELATED"/>
    <property type="match status" value="1"/>
</dbReference>
<evidence type="ECO:0000259" key="3">
    <source>
        <dbReference type="Pfam" id="PF00881"/>
    </source>
</evidence>
<dbReference type="InterPro" id="IPR000415">
    <property type="entry name" value="Nitroreductase-like"/>
</dbReference>
<dbReference type="InterPro" id="IPR029479">
    <property type="entry name" value="Nitroreductase"/>
</dbReference>
<keyword evidence="5" id="KW-1185">Reference proteome</keyword>
<keyword evidence="2" id="KW-0560">Oxidoreductase</keyword>
<gene>
    <name evidence="4" type="ORF">NMU03_13505</name>
</gene>
<dbReference type="SUPFAM" id="SSF55469">
    <property type="entry name" value="FMN-dependent nitroreductase-like"/>
    <property type="match status" value="1"/>
</dbReference>
<comment type="similarity">
    <text evidence="1">Belongs to the nitroreductase family.</text>
</comment>
<organism evidence="4 5">
    <name type="scientific">Allocoprobacillus halotolerans</name>
    <dbReference type="NCBI Taxonomy" id="2944914"/>
    <lineage>
        <taxon>Bacteria</taxon>
        <taxon>Bacillati</taxon>
        <taxon>Bacillota</taxon>
        <taxon>Erysipelotrichia</taxon>
        <taxon>Erysipelotrichales</taxon>
        <taxon>Erysipelotrichaceae</taxon>
        <taxon>Allocoprobacillus</taxon>
    </lineage>
</organism>
<evidence type="ECO:0000313" key="4">
    <source>
        <dbReference type="EMBL" id="UTY38623.1"/>
    </source>
</evidence>
<dbReference type="Proteomes" id="UP001060112">
    <property type="component" value="Chromosome"/>
</dbReference>
<name>A0ABY5I3K3_9FIRM</name>
<feature type="domain" description="Nitroreductase" evidence="3">
    <location>
        <begin position="66"/>
        <end position="158"/>
    </location>
</feature>
<protein>
    <submittedName>
        <fullName evidence="4">Nitroreductase family protein</fullName>
    </submittedName>
</protein>
<dbReference type="Pfam" id="PF00881">
    <property type="entry name" value="Nitroreductase"/>
    <property type="match status" value="1"/>
</dbReference>
<sequence>MELQDVLEKRKSIRRHYLNKNIDEDVLEQLIGAAILAPSWKNSQVTRYYIAKSEEARKAVKDALPEFNQENVGDAPVFIVSAIILNRSGYNRDGTPTNELGNGWGYYDCGLHNMNLLLKATELGLSSLVMGIRDEKAIQTFFEIPDNQSVVSVIALGYDDGQKVERPQRKTFEDIVVMK</sequence>